<accession>A0AAP4VGX2</accession>
<protein>
    <submittedName>
        <fullName evidence="1">Uncharacterized protein</fullName>
    </submittedName>
</protein>
<dbReference type="RefSeq" id="WP_137910115.1">
    <property type="nucleotide sequence ID" value="NZ_CADEUY010000003.1"/>
</dbReference>
<comment type="caution">
    <text evidence="1">The sequence shown here is derived from an EMBL/GenBank/DDBJ whole genome shotgun (WGS) entry which is preliminary data.</text>
</comment>
<reference evidence="1" key="1">
    <citation type="submission" date="2023-07" db="EMBL/GenBank/DDBJ databases">
        <title>A collection of bacterial strains from the Burkholderia cepacia Research Laboratory and Repository.</title>
        <authorList>
            <person name="Lipuma J."/>
            <person name="Spilker T."/>
            <person name="Caverly L."/>
        </authorList>
    </citation>
    <scope>NUCLEOTIDE SEQUENCE</scope>
    <source>
        <strain evidence="1">AU44979</strain>
    </source>
</reference>
<dbReference type="AlphaFoldDB" id="A0AAP4VGX2"/>
<name>A0AAP4VGX2_9BURK</name>
<gene>
    <name evidence="1" type="ORF">QZM56_11135</name>
</gene>
<proteinExistence type="predicted"/>
<dbReference type="Proteomes" id="UP001172109">
    <property type="component" value="Unassembled WGS sequence"/>
</dbReference>
<evidence type="ECO:0000313" key="2">
    <source>
        <dbReference type="Proteomes" id="UP001172109"/>
    </source>
</evidence>
<evidence type="ECO:0000313" key="1">
    <source>
        <dbReference type="EMBL" id="MDN7565052.1"/>
    </source>
</evidence>
<organism evidence="1 2">
    <name type="scientific">Burkholderia contaminans</name>
    <dbReference type="NCBI Taxonomy" id="488447"/>
    <lineage>
        <taxon>Bacteria</taxon>
        <taxon>Pseudomonadati</taxon>
        <taxon>Pseudomonadota</taxon>
        <taxon>Betaproteobacteria</taxon>
        <taxon>Burkholderiales</taxon>
        <taxon>Burkholderiaceae</taxon>
        <taxon>Burkholderia</taxon>
        <taxon>Burkholderia cepacia complex</taxon>
    </lineage>
</organism>
<dbReference type="EMBL" id="JAUJQS010000006">
    <property type="protein sequence ID" value="MDN7565052.1"/>
    <property type="molecule type" value="Genomic_DNA"/>
</dbReference>
<sequence length="61" mass="6651">MTFAEKAMCGRNYLDFMSTMQRALEAGGGAGESDVLVKDFRKDRRAASGPAIAIHRRSDAD</sequence>